<proteinExistence type="predicted"/>
<sequence>MESSYSKLVTDLTETSRYPETDIPLSENLLNNISYSDKATFPDLESYIDLSVQSIMPSSTRTAQMTGWGQIHLEKGNGVSDGSTSEEDSSSLQSDETPPLSDSSLIPLLALYFDRMHPVIPIFKRSWLFSRLDKSHHMTDIQFGALLIAMSAAALLQPVQIGDRCCVKNSNTKRALYLLEESHRMHSSSKLGNNPSIDAIMTSFYMFVILSSTGNDDAAWLRLSESVSLGHIMKLHESSAYENIDEDERERRLRVYWLLTITERAYALQRGHSIGFRGRPGASMTAIKRRFNIGQMDDFPHSQLKLFDIVDEDFVDCWNGRCSGTKCHNRDMNKAIALYTAFTNDTASKALETKVLAIKNPSTPNNERNAGHDNQYRSTSQWQPLEIQLTDVLVTRQWLLNRLWYICLSHGLIDPKAAHIALRPDFPIRIARDMLDTCSKLSIYSLEAHGLGLCEKLYDIARTLVTVFHLFPECVTNMDTEGAPNTRSHDSNRNQNENIAREQQQESPNTQMQLPHLLTGQSDMTSIHNIIANVEAGQEQYSKASSSPKQPITDKHILSVSSTSTSPQLNPSQLQRSASNITDIVNAYISLFMKLRSGSHPYLQKLLDSVQCLNDAKDSVVCS</sequence>
<gene>
    <name evidence="4" type="ORF">INT44_002625</name>
</gene>
<accession>A0A8H7U828</accession>
<name>A0A8H7U828_9FUNG</name>
<evidence type="ECO:0000313" key="4">
    <source>
        <dbReference type="EMBL" id="KAG2172610.1"/>
    </source>
</evidence>
<feature type="compositionally biased region" description="Low complexity" evidence="2">
    <location>
        <begin position="90"/>
        <end position="101"/>
    </location>
</feature>
<evidence type="ECO:0000256" key="2">
    <source>
        <dbReference type="SAM" id="MobiDB-lite"/>
    </source>
</evidence>
<keyword evidence="5" id="KW-1185">Reference proteome</keyword>
<reference evidence="4" key="1">
    <citation type="submission" date="2020-12" db="EMBL/GenBank/DDBJ databases">
        <title>Metabolic potential, ecology and presence of endohyphal bacteria is reflected in genomic diversity of Mucoromycotina.</title>
        <authorList>
            <person name="Muszewska A."/>
            <person name="Okrasinska A."/>
            <person name="Steczkiewicz K."/>
            <person name="Drgas O."/>
            <person name="Orlowska M."/>
            <person name="Perlinska-Lenart U."/>
            <person name="Aleksandrzak-Piekarczyk T."/>
            <person name="Szatraj K."/>
            <person name="Zielenkiewicz U."/>
            <person name="Pilsyk S."/>
            <person name="Malc E."/>
            <person name="Mieczkowski P."/>
            <person name="Kruszewska J.S."/>
            <person name="Biernat P."/>
            <person name="Pawlowska J."/>
        </authorList>
    </citation>
    <scope>NUCLEOTIDE SEQUENCE</scope>
    <source>
        <strain evidence="4">WA0000051536</strain>
    </source>
</reference>
<evidence type="ECO:0000259" key="3">
    <source>
        <dbReference type="Pfam" id="PF04082"/>
    </source>
</evidence>
<feature type="domain" description="Xylanolytic transcriptional activator regulatory" evidence="3">
    <location>
        <begin position="110"/>
        <end position="273"/>
    </location>
</feature>
<dbReference type="GO" id="GO:0008270">
    <property type="term" value="F:zinc ion binding"/>
    <property type="evidence" value="ECO:0007669"/>
    <property type="project" value="InterPro"/>
</dbReference>
<dbReference type="CDD" id="cd12148">
    <property type="entry name" value="fungal_TF_MHR"/>
    <property type="match status" value="1"/>
</dbReference>
<dbReference type="AlphaFoldDB" id="A0A8H7U828"/>
<evidence type="ECO:0000256" key="1">
    <source>
        <dbReference type="ARBA" id="ARBA00023242"/>
    </source>
</evidence>
<feature type="region of interest" description="Disordered" evidence="2">
    <location>
        <begin position="479"/>
        <end position="510"/>
    </location>
</feature>
<dbReference type="GO" id="GO:0003677">
    <property type="term" value="F:DNA binding"/>
    <property type="evidence" value="ECO:0007669"/>
    <property type="project" value="InterPro"/>
</dbReference>
<dbReference type="Pfam" id="PF04082">
    <property type="entry name" value="Fungal_trans"/>
    <property type="match status" value="1"/>
</dbReference>
<dbReference type="PANTHER" id="PTHR31668">
    <property type="entry name" value="GLUCOSE TRANSPORT TRANSCRIPTION REGULATOR RGT1-RELATED-RELATED"/>
    <property type="match status" value="1"/>
</dbReference>
<dbReference type="InterPro" id="IPR007219">
    <property type="entry name" value="XnlR_reg_dom"/>
</dbReference>
<feature type="region of interest" description="Disordered" evidence="2">
    <location>
        <begin position="76"/>
        <end position="101"/>
    </location>
</feature>
<dbReference type="OrthoDB" id="271595at2759"/>
<organism evidence="4 5">
    <name type="scientific">Umbelopsis vinacea</name>
    <dbReference type="NCBI Taxonomy" id="44442"/>
    <lineage>
        <taxon>Eukaryota</taxon>
        <taxon>Fungi</taxon>
        <taxon>Fungi incertae sedis</taxon>
        <taxon>Mucoromycota</taxon>
        <taxon>Mucoromycotina</taxon>
        <taxon>Umbelopsidomycetes</taxon>
        <taxon>Umbelopsidales</taxon>
        <taxon>Umbelopsidaceae</taxon>
        <taxon>Umbelopsis</taxon>
    </lineage>
</organism>
<evidence type="ECO:0000313" key="5">
    <source>
        <dbReference type="Proteomes" id="UP000612746"/>
    </source>
</evidence>
<dbReference type="Proteomes" id="UP000612746">
    <property type="component" value="Unassembled WGS sequence"/>
</dbReference>
<dbReference type="InterPro" id="IPR050797">
    <property type="entry name" value="Carb_Metab_Trans_Reg"/>
</dbReference>
<dbReference type="EMBL" id="JAEPRA010000022">
    <property type="protein sequence ID" value="KAG2172610.1"/>
    <property type="molecule type" value="Genomic_DNA"/>
</dbReference>
<keyword evidence="1" id="KW-0539">Nucleus</keyword>
<protein>
    <recommendedName>
        <fullName evidence="3">Xylanolytic transcriptional activator regulatory domain-containing protein</fullName>
    </recommendedName>
</protein>
<dbReference type="GO" id="GO:0006351">
    <property type="term" value="P:DNA-templated transcription"/>
    <property type="evidence" value="ECO:0007669"/>
    <property type="project" value="InterPro"/>
</dbReference>
<dbReference type="PANTHER" id="PTHR31668:SF30">
    <property type="entry name" value="ZN(II)2CYS6 TRANSCRIPTION FACTOR (EUROFUNG)"/>
    <property type="match status" value="1"/>
</dbReference>
<comment type="caution">
    <text evidence="4">The sequence shown here is derived from an EMBL/GenBank/DDBJ whole genome shotgun (WGS) entry which is preliminary data.</text>
</comment>